<evidence type="ECO:0000256" key="1">
    <source>
        <dbReference type="ARBA" id="ARBA00010923"/>
    </source>
</evidence>
<dbReference type="PANTHER" id="PTHR30408:SF12">
    <property type="entry name" value="TYPE I RESTRICTION ENZYME MJAVIII SPECIFICITY SUBUNIT"/>
    <property type="match status" value="1"/>
</dbReference>
<feature type="domain" description="Type I restriction modification DNA specificity" evidence="4">
    <location>
        <begin position="7"/>
        <end position="146"/>
    </location>
</feature>
<name>A0A372GLU6_9ACTN</name>
<dbReference type="EMBL" id="QVNQ01000002">
    <property type="protein sequence ID" value="RFS86341.1"/>
    <property type="molecule type" value="Genomic_DNA"/>
</dbReference>
<gene>
    <name evidence="5" type="ORF">D0T12_07015</name>
</gene>
<keyword evidence="5" id="KW-0378">Hydrolase</keyword>
<dbReference type="CDD" id="cd17282">
    <property type="entry name" value="RMtype1_S_Eco16444ORF1681_TRD1-CR1_like"/>
    <property type="match status" value="1"/>
</dbReference>
<evidence type="ECO:0000259" key="4">
    <source>
        <dbReference type="Pfam" id="PF01420"/>
    </source>
</evidence>
<evidence type="ECO:0000313" key="6">
    <source>
        <dbReference type="Proteomes" id="UP000262882"/>
    </source>
</evidence>
<keyword evidence="2" id="KW-0680">Restriction system</keyword>
<evidence type="ECO:0000313" key="5">
    <source>
        <dbReference type="EMBL" id="RFS86341.1"/>
    </source>
</evidence>
<dbReference type="Gene3D" id="3.90.220.20">
    <property type="entry name" value="DNA methylase specificity domains"/>
    <property type="match status" value="2"/>
</dbReference>
<dbReference type="OrthoDB" id="3197085at2"/>
<keyword evidence="5" id="KW-0540">Nuclease</keyword>
<keyword evidence="5" id="KW-0255">Endonuclease</keyword>
<dbReference type="CDD" id="cd17267">
    <property type="entry name" value="RMtype1_S_EcoAO83I-TRD1-CR1_like"/>
    <property type="match status" value="1"/>
</dbReference>
<dbReference type="InterPro" id="IPR000055">
    <property type="entry name" value="Restrct_endonuc_typeI_TRD"/>
</dbReference>
<organism evidence="5 6">
    <name type="scientific">Actinomadura spongiicola</name>
    <dbReference type="NCBI Taxonomy" id="2303421"/>
    <lineage>
        <taxon>Bacteria</taxon>
        <taxon>Bacillati</taxon>
        <taxon>Actinomycetota</taxon>
        <taxon>Actinomycetes</taxon>
        <taxon>Streptosporangiales</taxon>
        <taxon>Thermomonosporaceae</taxon>
        <taxon>Actinomadura</taxon>
    </lineage>
</organism>
<keyword evidence="3" id="KW-0238">DNA-binding</keyword>
<proteinExistence type="inferred from homology"/>
<dbReference type="InterPro" id="IPR052021">
    <property type="entry name" value="Type-I_RS_S_subunit"/>
</dbReference>
<accession>A0A372GLU6</accession>
<dbReference type="Proteomes" id="UP000262882">
    <property type="component" value="Unassembled WGS sequence"/>
</dbReference>
<dbReference type="SUPFAM" id="SSF116734">
    <property type="entry name" value="DNA methylase specificity domain"/>
    <property type="match status" value="2"/>
</dbReference>
<dbReference type="AlphaFoldDB" id="A0A372GLU6"/>
<dbReference type="Pfam" id="PF01420">
    <property type="entry name" value="Methylase_S"/>
    <property type="match status" value="2"/>
</dbReference>
<dbReference type="GO" id="GO:0003677">
    <property type="term" value="F:DNA binding"/>
    <property type="evidence" value="ECO:0007669"/>
    <property type="project" value="UniProtKB-KW"/>
</dbReference>
<dbReference type="GO" id="GO:0009307">
    <property type="term" value="P:DNA restriction-modification system"/>
    <property type="evidence" value="ECO:0007669"/>
    <property type="project" value="UniProtKB-KW"/>
</dbReference>
<comment type="caution">
    <text evidence="5">The sequence shown here is derived from an EMBL/GenBank/DDBJ whole genome shotgun (WGS) entry which is preliminary data.</text>
</comment>
<dbReference type="InterPro" id="IPR044946">
    <property type="entry name" value="Restrct_endonuc_typeI_TRD_sf"/>
</dbReference>
<dbReference type="RefSeq" id="WP_117398626.1">
    <property type="nucleotide sequence ID" value="NZ_QVNQ01000002.1"/>
</dbReference>
<protein>
    <submittedName>
        <fullName evidence="5">Restriction endonuclease subunit S</fullName>
    </submittedName>
</protein>
<dbReference type="PANTHER" id="PTHR30408">
    <property type="entry name" value="TYPE-1 RESTRICTION ENZYME ECOKI SPECIFICITY PROTEIN"/>
    <property type="match status" value="1"/>
</dbReference>
<keyword evidence="6" id="KW-1185">Reference proteome</keyword>
<sequence length="373" mass="41533">MTKRTAWKEVSLGEFCEFKYGKSLPAKERVAGAYPVYGSNGQVDTHISPLSDGPTVIIGRKGSLGEVAYSTTSCWPIDTTYYVDSSATHVDLRWLYYRLRSLGLTELNRAAAVPGLSRSDAYRKRLLLPPIEQQQEIVRLLDRVDALRARRRAATALLDDLTQSIFLDMFGSPFTNPKEWPTSRLGDLGELDRGVSKHRPRNDPKLLGGPYPLIQTGDVANSGGYITSFSSTYSEMGLLQSKMWPSGTLCITIAANIAKVGILEFDACFPDSVVGFTADKSMSQYVRVWLLLVQESIERLAPESAQKNINLQILRGLPVPRPPDELIAAFAERVTATRVVAERSQRQVAELDDLFRSVQDRAFRGELWEDRGV</sequence>
<feature type="domain" description="Type I restriction modification DNA specificity" evidence="4">
    <location>
        <begin position="177"/>
        <end position="334"/>
    </location>
</feature>
<evidence type="ECO:0000256" key="2">
    <source>
        <dbReference type="ARBA" id="ARBA00022747"/>
    </source>
</evidence>
<dbReference type="GO" id="GO:0004519">
    <property type="term" value="F:endonuclease activity"/>
    <property type="evidence" value="ECO:0007669"/>
    <property type="project" value="UniProtKB-KW"/>
</dbReference>
<reference evidence="5 6" key="1">
    <citation type="submission" date="2018-08" db="EMBL/GenBank/DDBJ databases">
        <title>Actinomadura spongicola sp. nov., isolated from marine sponge Leucetta chagosensis.</title>
        <authorList>
            <person name="Li L."/>
            <person name="Lin H.W."/>
        </authorList>
    </citation>
    <scope>NUCLEOTIDE SEQUENCE [LARGE SCALE GENOMIC DNA]</scope>
    <source>
        <strain evidence="5 6">LHW52907</strain>
    </source>
</reference>
<evidence type="ECO:0000256" key="3">
    <source>
        <dbReference type="ARBA" id="ARBA00023125"/>
    </source>
</evidence>
<comment type="similarity">
    <text evidence="1">Belongs to the type-I restriction system S methylase family.</text>
</comment>